<dbReference type="EMBL" id="QTJW01000013">
    <property type="protein sequence ID" value="RGD68976.1"/>
    <property type="molecule type" value="Genomic_DNA"/>
</dbReference>
<protein>
    <submittedName>
        <fullName evidence="1">Phage-shock protein</fullName>
    </submittedName>
</protein>
<comment type="caution">
    <text evidence="1">The sequence shown here is derived from an EMBL/GenBank/DDBJ whole genome shotgun (WGS) entry which is preliminary data.</text>
</comment>
<dbReference type="RefSeq" id="WP_006567824.1">
    <property type="nucleotide sequence ID" value="NZ_QTJW01000013.1"/>
</dbReference>
<organism evidence="1 2">
    <name type="scientific">Hungatella hathewayi</name>
    <dbReference type="NCBI Taxonomy" id="154046"/>
    <lineage>
        <taxon>Bacteria</taxon>
        <taxon>Bacillati</taxon>
        <taxon>Bacillota</taxon>
        <taxon>Clostridia</taxon>
        <taxon>Lachnospirales</taxon>
        <taxon>Lachnospiraceae</taxon>
        <taxon>Hungatella</taxon>
    </lineage>
</organism>
<dbReference type="AlphaFoldDB" id="A0A3E3DIY7"/>
<dbReference type="Proteomes" id="UP000261023">
    <property type="component" value="Unassembled WGS sequence"/>
</dbReference>
<proteinExistence type="predicted"/>
<evidence type="ECO:0000313" key="1">
    <source>
        <dbReference type="EMBL" id="RGD68976.1"/>
    </source>
</evidence>
<evidence type="ECO:0000313" key="2">
    <source>
        <dbReference type="Proteomes" id="UP000261023"/>
    </source>
</evidence>
<accession>A0A3E3DIY7</accession>
<gene>
    <name evidence="1" type="ORF">DWX31_19595</name>
</gene>
<reference evidence="1 2" key="1">
    <citation type="submission" date="2018-08" db="EMBL/GenBank/DDBJ databases">
        <title>A genome reference for cultivated species of the human gut microbiota.</title>
        <authorList>
            <person name="Zou Y."/>
            <person name="Xue W."/>
            <person name="Luo G."/>
        </authorList>
    </citation>
    <scope>NUCLEOTIDE SEQUENCE [LARGE SCALE GENOMIC DNA]</scope>
    <source>
        <strain evidence="1 2">AF19-13AC</strain>
    </source>
</reference>
<name>A0A3E3DIY7_9FIRM</name>
<dbReference type="OrthoDB" id="9760122at2"/>
<sequence>MYDKNKTLDTLKNEIFLSKDNLYLAEEALNSDQIPYETVKKIMEVGGYRNKINALRKAYLMGVNFDNLIGLVHDSDGPEEIRSIAGALERKLEIQKIQIVADGKHDYRQMDLVFYGFYTGRSIQEMELATDNRFDEEQIEEILSGFRYGLAYEQVAFYAKEEFDCYQMRTIKRAFLYDNLTVEEAAIFALPSNNTKKMRQEIRKIVAQRGKTKKSNL</sequence>